<feature type="transmembrane region" description="Helical" evidence="1">
    <location>
        <begin position="147"/>
        <end position="168"/>
    </location>
</feature>
<feature type="transmembrane region" description="Helical" evidence="1">
    <location>
        <begin position="92"/>
        <end position="110"/>
    </location>
</feature>
<dbReference type="EMBL" id="BMJQ01000003">
    <property type="protein sequence ID" value="GGF10510.1"/>
    <property type="molecule type" value="Genomic_DNA"/>
</dbReference>
<dbReference type="Proteomes" id="UP000646365">
    <property type="component" value="Unassembled WGS sequence"/>
</dbReference>
<sequence length="393" mass="42873">MNEKLSVINGLRGWAILVVVFGHLFGAYFDPTSPISVLSPESASPLRLLSFGGLGVPLFFIVSGFVLYLPYVAGKRRMTSGAAFKAYYSRRAARLLPLYYLVVIVCLLFNQDPNLGDIKFFKQMLGALGAGYCFSNHGFEPFINPPLWSLSVEIWFSVLFPLFVVAADRCGVGRLLAVCLVVSLASRVAGGVLLATTEGPYLPLAKGLPAHLDEFAIGMALARLYHHGWLARCATKANAAVVCGILVIVGAVSWQAYVPLSQTVPAFHSFYQAGLFLLVAGLLAKPRGWSAWPFTNRPIQIMGMMCYSLYLWHVPLRTPIFHALYAPMPHLAATLPVYVALVAAIAGLSYRYIEFGRVTDWRSLFLLGGGRPVDPPLAKTPTVPVLPQVERPA</sequence>
<feature type="transmembrane region" description="Helical" evidence="1">
    <location>
        <begin position="237"/>
        <end position="257"/>
    </location>
</feature>
<dbReference type="AlphaFoldDB" id="A0A8J3E2R9"/>
<dbReference type="PANTHER" id="PTHR23028">
    <property type="entry name" value="ACETYLTRANSFERASE"/>
    <property type="match status" value="1"/>
</dbReference>
<dbReference type="RefSeq" id="WP_189044186.1">
    <property type="nucleotide sequence ID" value="NZ_BMJQ01000003.1"/>
</dbReference>
<reference evidence="3" key="2">
    <citation type="submission" date="2020-09" db="EMBL/GenBank/DDBJ databases">
        <authorList>
            <person name="Sun Q."/>
            <person name="Zhou Y."/>
        </authorList>
    </citation>
    <scope>NUCLEOTIDE SEQUENCE</scope>
    <source>
        <strain evidence="3">CGMCC 1.15725</strain>
    </source>
</reference>
<dbReference type="GO" id="GO:0000271">
    <property type="term" value="P:polysaccharide biosynthetic process"/>
    <property type="evidence" value="ECO:0007669"/>
    <property type="project" value="TreeGrafter"/>
</dbReference>
<evidence type="ECO:0000313" key="3">
    <source>
        <dbReference type="EMBL" id="GGF10510.1"/>
    </source>
</evidence>
<reference evidence="3" key="1">
    <citation type="journal article" date="2014" name="Int. J. Syst. Evol. Microbiol.">
        <title>Complete genome sequence of Corynebacterium casei LMG S-19264T (=DSM 44701T), isolated from a smear-ripened cheese.</title>
        <authorList>
            <consortium name="US DOE Joint Genome Institute (JGI-PGF)"/>
            <person name="Walter F."/>
            <person name="Albersmeier A."/>
            <person name="Kalinowski J."/>
            <person name="Ruckert C."/>
        </authorList>
    </citation>
    <scope>NUCLEOTIDE SEQUENCE</scope>
    <source>
        <strain evidence="3">CGMCC 1.15725</strain>
    </source>
</reference>
<keyword evidence="1" id="KW-1133">Transmembrane helix</keyword>
<name>A0A8J3E2R9_9PROT</name>
<feature type="transmembrane region" description="Helical" evidence="1">
    <location>
        <begin position="298"/>
        <end position="315"/>
    </location>
</feature>
<accession>A0A8J3E2R9</accession>
<feature type="transmembrane region" description="Helical" evidence="1">
    <location>
        <begin position="49"/>
        <end position="71"/>
    </location>
</feature>
<keyword evidence="3" id="KW-0808">Transferase</keyword>
<keyword evidence="4" id="KW-1185">Reference proteome</keyword>
<dbReference type="Pfam" id="PF01757">
    <property type="entry name" value="Acyl_transf_3"/>
    <property type="match status" value="1"/>
</dbReference>
<dbReference type="InterPro" id="IPR050879">
    <property type="entry name" value="Acyltransferase_3"/>
</dbReference>
<dbReference type="InterPro" id="IPR002656">
    <property type="entry name" value="Acyl_transf_3_dom"/>
</dbReference>
<keyword evidence="1" id="KW-0472">Membrane</keyword>
<dbReference type="GO" id="GO:0016020">
    <property type="term" value="C:membrane"/>
    <property type="evidence" value="ECO:0007669"/>
    <property type="project" value="TreeGrafter"/>
</dbReference>
<feature type="transmembrane region" description="Helical" evidence="1">
    <location>
        <begin position="269"/>
        <end position="286"/>
    </location>
</feature>
<protein>
    <submittedName>
        <fullName evidence="3">Acyltransferase</fullName>
    </submittedName>
</protein>
<feature type="transmembrane region" description="Helical" evidence="1">
    <location>
        <begin position="12"/>
        <end position="29"/>
    </location>
</feature>
<organism evidence="3 4">
    <name type="scientific">Aliidongia dinghuensis</name>
    <dbReference type="NCBI Taxonomy" id="1867774"/>
    <lineage>
        <taxon>Bacteria</taxon>
        <taxon>Pseudomonadati</taxon>
        <taxon>Pseudomonadota</taxon>
        <taxon>Alphaproteobacteria</taxon>
        <taxon>Rhodospirillales</taxon>
        <taxon>Dongiaceae</taxon>
        <taxon>Aliidongia</taxon>
    </lineage>
</organism>
<dbReference type="PANTHER" id="PTHR23028:SF131">
    <property type="entry name" value="BLR2367 PROTEIN"/>
    <property type="match status" value="1"/>
</dbReference>
<keyword evidence="3" id="KW-0012">Acyltransferase</keyword>
<comment type="caution">
    <text evidence="3">The sequence shown here is derived from an EMBL/GenBank/DDBJ whole genome shotgun (WGS) entry which is preliminary data.</text>
</comment>
<keyword evidence="1" id="KW-0812">Transmembrane</keyword>
<gene>
    <name evidence="3" type="ORF">GCM10011611_15140</name>
</gene>
<evidence type="ECO:0000313" key="4">
    <source>
        <dbReference type="Proteomes" id="UP000646365"/>
    </source>
</evidence>
<feature type="domain" description="Acyltransferase 3" evidence="2">
    <location>
        <begin position="8"/>
        <end position="348"/>
    </location>
</feature>
<evidence type="ECO:0000256" key="1">
    <source>
        <dbReference type="SAM" id="Phobius"/>
    </source>
</evidence>
<proteinExistence type="predicted"/>
<evidence type="ECO:0000259" key="2">
    <source>
        <dbReference type="Pfam" id="PF01757"/>
    </source>
</evidence>
<dbReference type="GO" id="GO:0016747">
    <property type="term" value="F:acyltransferase activity, transferring groups other than amino-acyl groups"/>
    <property type="evidence" value="ECO:0007669"/>
    <property type="project" value="InterPro"/>
</dbReference>
<feature type="transmembrane region" description="Helical" evidence="1">
    <location>
        <begin position="335"/>
        <end position="353"/>
    </location>
</feature>